<dbReference type="PANTHER" id="PTHR48111:SF21">
    <property type="entry name" value="DNA-BINDING DUAL MASTER TRANSCRIPTIONAL REGULATOR RPAA"/>
    <property type="match status" value="1"/>
</dbReference>
<dbReference type="Gene3D" id="3.40.50.2300">
    <property type="match status" value="1"/>
</dbReference>
<dbReference type="GO" id="GO:0006355">
    <property type="term" value="P:regulation of DNA-templated transcription"/>
    <property type="evidence" value="ECO:0007669"/>
    <property type="project" value="InterPro"/>
</dbReference>
<dbReference type="Gene3D" id="6.10.250.690">
    <property type="match status" value="1"/>
</dbReference>
<feature type="domain" description="Response regulatory" evidence="8">
    <location>
        <begin position="23"/>
        <end position="139"/>
    </location>
</feature>
<dbReference type="InterPro" id="IPR016032">
    <property type="entry name" value="Sig_transdc_resp-reg_C-effctor"/>
</dbReference>
<evidence type="ECO:0000256" key="3">
    <source>
        <dbReference type="ARBA" id="ARBA00023015"/>
    </source>
</evidence>
<sequence>MLFALWISPELHKRSPIIGCMPHVLLIEDDMSVRDGMELVLRRHGHEVDAVATGEAGLQVLSRPRGGGIEIAVVDLMLPGIDGFEVCRRIRARGQLPIIMLTSRGDDLDVVSGLEAGADDYVVKPITGRVLEARIRAALRRAGPLTRTERDDFAGLVIDRAGLTVTKHGTPIPLPPTELRLLLELSASPGRVLSREQLLELVWEHDFLGDSRLVDAAVGRLRAKLEDVPAKPRYIQTVRGFGYRFGPL</sequence>
<dbReference type="InterPro" id="IPR036388">
    <property type="entry name" value="WH-like_DNA-bd_sf"/>
</dbReference>
<dbReference type="SUPFAM" id="SSF52172">
    <property type="entry name" value="CheY-like"/>
    <property type="match status" value="1"/>
</dbReference>
<evidence type="ECO:0000259" key="8">
    <source>
        <dbReference type="PROSITE" id="PS50110"/>
    </source>
</evidence>
<dbReference type="InterPro" id="IPR001867">
    <property type="entry name" value="OmpR/PhoB-type_DNA-bd"/>
</dbReference>
<keyword evidence="3" id="KW-0805">Transcription regulation</keyword>
<evidence type="ECO:0000313" key="11">
    <source>
        <dbReference type="Proteomes" id="UP000325598"/>
    </source>
</evidence>
<dbReference type="Gene3D" id="1.10.10.10">
    <property type="entry name" value="Winged helix-like DNA-binding domain superfamily/Winged helix DNA-binding domain"/>
    <property type="match status" value="1"/>
</dbReference>
<feature type="DNA-binding region" description="OmpR/PhoB-type" evidence="7">
    <location>
        <begin position="148"/>
        <end position="247"/>
    </location>
</feature>
<dbReference type="Pfam" id="PF00072">
    <property type="entry name" value="Response_reg"/>
    <property type="match status" value="1"/>
</dbReference>
<dbReference type="GO" id="GO:0000976">
    <property type="term" value="F:transcription cis-regulatory region binding"/>
    <property type="evidence" value="ECO:0007669"/>
    <property type="project" value="TreeGrafter"/>
</dbReference>
<protein>
    <submittedName>
        <fullName evidence="10">DNA-binding response regulator</fullName>
    </submittedName>
</protein>
<proteinExistence type="predicted"/>
<evidence type="ECO:0000313" key="10">
    <source>
        <dbReference type="EMBL" id="GES30026.1"/>
    </source>
</evidence>
<dbReference type="GO" id="GO:0000156">
    <property type="term" value="F:phosphorelay response regulator activity"/>
    <property type="evidence" value="ECO:0007669"/>
    <property type="project" value="TreeGrafter"/>
</dbReference>
<dbReference type="GO" id="GO:0005829">
    <property type="term" value="C:cytosol"/>
    <property type="evidence" value="ECO:0007669"/>
    <property type="project" value="TreeGrafter"/>
</dbReference>
<dbReference type="InterPro" id="IPR001789">
    <property type="entry name" value="Sig_transdc_resp-reg_receiver"/>
</dbReference>
<keyword evidence="2" id="KW-0902">Two-component regulatory system</keyword>
<keyword evidence="4 7" id="KW-0238">DNA-binding</keyword>
<feature type="domain" description="OmpR/PhoB-type" evidence="9">
    <location>
        <begin position="148"/>
        <end position="247"/>
    </location>
</feature>
<dbReference type="EMBL" id="BLAG01000007">
    <property type="protein sequence ID" value="GES30026.1"/>
    <property type="molecule type" value="Genomic_DNA"/>
</dbReference>
<dbReference type="AlphaFoldDB" id="A0A5J4LF37"/>
<accession>A0A5J4LF37</accession>
<evidence type="ECO:0000256" key="7">
    <source>
        <dbReference type="PROSITE-ProRule" id="PRU01091"/>
    </source>
</evidence>
<dbReference type="InterPro" id="IPR011006">
    <property type="entry name" value="CheY-like_superfamily"/>
</dbReference>
<dbReference type="PANTHER" id="PTHR48111">
    <property type="entry name" value="REGULATOR OF RPOS"/>
    <property type="match status" value="1"/>
</dbReference>
<feature type="modified residue" description="4-aspartylphosphate" evidence="6">
    <location>
        <position position="75"/>
    </location>
</feature>
<dbReference type="PROSITE" id="PS50110">
    <property type="entry name" value="RESPONSE_REGULATORY"/>
    <property type="match status" value="1"/>
</dbReference>
<dbReference type="PROSITE" id="PS51755">
    <property type="entry name" value="OMPR_PHOB"/>
    <property type="match status" value="1"/>
</dbReference>
<dbReference type="CDD" id="cd00383">
    <property type="entry name" value="trans_reg_C"/>
    <property type="match status" value="1"/>
</dbReference>
<keyword evidence="1 6" id="KW-0597">Phosphoprotein</keyword>
<dbReference type="SMART" id="SM00862">
    <property type="entry name" value="Trans_reg_C"/>
    <property type="match status" value="1"/>
</dbReference>
<dbReference type="SMART" id="SM00448">
    <property type="entry name" value="REC"/>
    <property type="match status" value="1"/>
</dbReference>
<evidence type="ECO:0000256" key="4">
    <source>
        <dbReference type="ARBA" id="ARBA00023125"/>
    </source>
</evidence>
<keyword evidence="11" id="KW-1185">Reference proteome</keyword>
<evidence type="ECO:0000256" key="6">
    <source>
        <dbReference type="PROSITE-ProRule" id="PRU00169"/>
    </source>
</evidence>
<dbReference type="Proteomes" id="UP000325598">
    <property type="component" value="Unassembled WGS sequence"/>
</dbReference>
<name>A0A5J4LF37_9ACTN</name>
<reference evidence="10 11" key="1">
    <citation type="submission" date="2019-10" db="EMBL/GenBank/DDBJ databases">
        <title>Whole genome shotgun sequence of Streptomyces angustmyceticus NBRC 3934.</title>
        <authorList>
            <person name="Hosoyama A."/>
            <person name="Ichikawa N."/>
            <person name="Kimura A."/>
            <person name="Kitahashi Y."/>
            <person name="Komaki H."/>
            <person name="Uohara A."/>
        </authorList>
    </citation>
    <scope>NUCLEOTIDE SEQUENCE [LARGE SCALE GENOMIC DNA]</scope>
    <source>
        <strain evidence="10 11">NBRC 3934</strain>
    </source>
</reference>
<dbReference type="CDD" id="cd17574">
    <property type="entry name" value="REC_OmpR"/>
    <property type="match status" value="1"/>
</dbReference>
<dbReference type="SUPFAM" id="SSF46894">
    <property type="entry name" value="C-terminal effector domain of the bipartite response regulators"/>
    <property type="match status" value="1"/>
</dbReference>
<organism evidence="10 11">
    <name type="scientific">Streptomyces angustmyceticus</name>
    <dbReference type="NCBI Taxonomy" id="285578"/>
    <lineage>
        <taxon>Bacteria</taxon>
        <taxon>Bacillati</taxon>
        <taxon>Actinomycetota</taxon>
        <taxon>Actinomycetes</taxon>
        <taxon>Kitasatosporales</taxon>
        <taxon>Streptomycetaceae</taxon>
        <taxon>Streptomyces</taxon>
    </lineage>
</organism>
<evidence type="ECO:0000256" key="2">
    <source>
        <dbReference type="ARBA" id="ARBA00023012"/>
    </source>
</evidence>
<dbReference type="Pfam" id="PF00486">
    <property type="entry name" value="Trans_reg_C"/>
    <property type="match status" value="1"/>
</dbReference>
<gene>
    <name evidence="10" type="primary">mtrA</name>
    <name evidence="10" type="ORF">San01_25130</name>
</gene>
<evidence type="ECO:0000256" key="1">
    <source>
        <dbReference type="ARBA" id="ARBA00022553"/>
    </source>
</evidence>
<keyword evidence="5" id="KW-0804">Transcription</keyword>
<evidence type="ECO:0000256" key="5">
    <source>
        <dbReference type="ARBA" id="ARBA00023163"/>
    </source>
</evidence>
<comment type="caution">
    <text evidence="10">The sequence shown here is derived from an EMBL/GenBank/DDBJ whole genome shotgun (WGS) entry which is preliminary data.</text>
</comment>
<dbReference type="GO" id="GO:0032993">
    <property type="term" value="C:protein-DNA complex"/>
    <property type="evidence" value="ECO:0007669"/>
    <property type="project" value="TreeGrafter"/>
</dbReference>
<dbReference type="FunFam" id="1.10.10.10:FF:000018">
    <property type="entry name" value="DNA-binding response regulator ResD"/>
    <property type="match status" value="1"/>
</dbReference>
<dbReference type="InterPro" id="IPR039420">
    <property type="entry name" value="WalR-like"/>
</dbReference>
<evidence type="ECO:0000259" key="9">
    <source>
        <dbReference type="PROSITE" id="PS51755"/>
    </source>
</evidence>